<organism evidence="1 2">
    <name type="scientific">Caedimonas varicaedens</name>
    <dbReference type="NCBI Taxonomy" id="1629334"/>
    <lineage>
        <taxon>Bacteria</taxon>
        <taxon>Pseudomonadati</taxon>
        <taxon>Pseudomonadota</taxon>
        <taxon>Alphaproteobacteria</taxon>
        <taxon>Holosporales</taxon>
        <taxon>Caedimonadaceae</taxon>
        <taxon>Caedimonas</taxon>
    </lineage>
</organism>
<accession>A0A0K8MC94</accession>
<comment type="caution">
    <text evidence="1">The sequence shown here is derived from an EMBL/GenBank/DDBJ whole genome shotgun (WGS) entry which is preliminary data.</text>
</comment>
<dbReference type="AlphaFoldDB" id="A0A0K8MC94"/>
<sequence precursor="true">MLLAIGRLRLDPFSRLLYSSNPDEFRAVKSRMDQGMSVEAAIEDILAEQEGKKI</sequence>
<protein>
    <submittedName>
        <fullName evidence="1">Uncharacterized protein</fullName>
    </submittedName>
</protein>
<keyword evidence="2" id="KW-1185">Reference proteome</keyword>
<evidence type="ECO:0000313" key="1">
    <source>
        <dbReference type="EMBL" id="GAO98170.1"/>
    </source>
</evidence>
<proteinExistence type="predicted"/>
<dbReference type="EMBL" id="BBVC01000027">
    <property type="protein sequence ID" value="GAO98170.1"/>
    <property type="molecule type" value="Genomic_DNA"/>
</dbReference>
<dbReference type="Proteomes" id="UP000036771">
    <property type="component" value="Unassembled WGS sequence"/>
</dbReference>
<gene>
    <name evidence="1" type="ORF">Cva_00818</name>
</gene>
<reference evidence="1 2" key="1">
    <citation type="submission" date="2015-03" db="EMBL/GenBank/DDBJ databases">
        <title>Caedibacter varicaedens, whole genome shotgun sequence.</title>
        <authorList>
            <person name="Suzuki H."/>
            <person name="Dapper A.L."/>
            <person name="Gibson A.K."/>
            <person name="Jackson C."/>
            <person name="Lee H."/>
            <person name="Pejaver V.R."/>
            <person name="Doak T."/>
            <person name="Lynch M."/>
        </authorList>
    </citation>
    <scope>NUCLEOTIDE SEQUENCE [LARGE SCALE GENOMIC DNA]</scope>
</reference>
<evidence type="ECO:0000313" key="2">
    <source>
        <dbReference type="Proteomes" id="UP000036771"/>
    </source>
</evidence>
<dbReference type="STRING" id="1629334.Cva_00818"/>
<name>A0A0K8MC94_9PROT</name>